<keyword evidence="2" id="KW-0812">Transmembrane</keyword>
<evidence type="ECO:0000313" key="4">
    <source>
        <dbReference type="RefSeq" id="XP_013380506.1"/>
    </source>
</evidence>
<accession>A0A1S3H4W4</accession>
<dbReference type="InParanoid" id="A0A1S3H4W4"/>
<evidence type="ECO:0000256" key="2">
    <source>
        <dbReference type="SAM" id="Phobius"/>
    </source>
</evidence>
<feature type="region of interest" description="Disordered" evidence="1">
    <location>
        <begin position="199"/>
        <end position="255"/>
    </location>
</feature>
<name>A0A1S3H4W4_LINAN</name>
<dbReference type="Proteomes" id="UP000085678">
    <property type="component" value="Unplaced"/>
</dbReference>
<dbReference type="GeneID" id="106151682"/>
<proteinExistence type="predicted"/>
<dbReference type="KEGG" id="lak:106151682"/>
<dbReference type="RefSeq" id="XP_013380506.1">
    <property type="nucleotide sequence ID" value="XM_013525052.1"/>
</dbReference>
<feature type="transmembrane region" description="Helical" evidence="2">
    <location>
        <begin position="138"/>
        <end position="158"/>
    </location>
</feature>
<keyword evidence="3" id="KW-1185">Reference proteome</keyword>
<gene>
    <name evidence="4" type="primary">LOC106151682</name>
</gene>
<feature type="transmembrane region" description="Helical" evidence="2">
    <location>
        <begin position="20"/>
        <end position="39"/>
    </location>
</feature>
<dbReference type="AlphaFoldDB" id="A0A1S3H4W4"/>
<protein>
    <submittedName>
        <fullName evidence="4">Uncharacterized protein LOC106151682 isoform X1</fullName>
    </submittedName>
</protein>
<reference evidence="4" key="1">
    <citation type="submission" date="2025-08" db="UniProtKB">
        <authorList>
            <consortium name="RefSeq"/>
        </authorList>
    </citation>
    <scope>IDENTIFICATION</scope>
    <source>
        <tissue evidence="4">Gonads</tissue>
    </source>
</reference>
<sequence>MGVDSMKLHTFVRDDMPRVCCKCVYLMVILLAVFTWIHAMELPICEQYHAFNSDTVSCEPCSFCCEVIRDGHQTTLTAEEQCKTLVDGQYLYACFDSGDKHACPNPSYTFPPPDTTSNSSDCSAFSDNNNGTCDHITVTWIVCAAVVVVVVAVILGILRKYFNRGVIRRIREICSAIAPNARKNKDVLELLELKSDENCSSAQGGAQPVRVPIEDTNEPGSPGTAPSHMDQNNPDTLLEDAEKSREKHDGDRIWM</sequence>
<evidence type="ECO:0000313" key="3">
    <source>
        <dbReference type="Proteomes" id="UP000085678"/>
    </source>
</evidence>
<keyword evidence="2" id="KW-1133">Transmembrane helix</keyword>
<keyword evidence="2" id="KW-0472">Membrane</keyword>
<organism evidence="3 4">
    <name type="scientific">Lingula anatina</name>
    <name type="common">Brachiopod</name>
    <name type="synonym">Lingula unguis</name>
    <dbReference type="NCBI Taxonomy" id="7574"/>
    <lineage>
        <taxon>Eukaryota</taxon>
        <taxon>Metazoa</taxon>
        <taxon>Spiralia</taxon>
        <taxon>Lophotrochozoa</taxon>
        <taxon>Brachiopoda</taxon>
        <taxon>Linguliformea</taxon>
        <taxon>Lingulata</taxon>
        <taxon>Lingulida</taxon>
        <taxon>Linguloidea</taxon>
        <taxon>Lingulidae</taxon>
        <taxon>Lingula</taxon>
    </lineage>
</organism>
<feature type="compositionally biased region" description="Basic and acidic residues" evidence="1">
    <location>
        <begin position="240"/>
        <end position="255"/>
    </location>
</feature>
<evidence type="ECO:0000256" key="1">
    <source>
        <dbReference type="SAM" id="MobiDB-lite"/>
    </source>
</evidence>